<proteinExistence type="predicted"/>
<gene>
    <name evidence="4" type="ORF">ABMA28_012488</name>
</gene>
<dbReference type="InterPro" id="IPR006553">
    <property type="entry name" value="Leu-rich_rpt_Cys-con_subtyp"/>
</dbReference>
<organism evidence="4 5">
    <name type="scientific">Loxostege sticticalis</name>
    <name type="common">Beet webworm moth</name>
    <dbReference type="NCBI Taxonomy" id="481309"/>
    <lineage>
        <taxon>Eukaryota</taxon>
        <taxon>Metazoa</taxon>
        <taxon>Ecdysozoa</taxon>
        <taxon>Arthropoda</taxon>
        <taxon>Hexapoda</taxon>
        <taxon>Insecta</taxon>
        <taxon>Pterygota</taxon>
        <taxon>Neoptera</taxon>
        <taxon>Endopterygota</taxon>
        <taxon>Lepidoptera</taxon>
        <taxon>Glossata</taxon>
        <taxon>Ditrysia</taxon>
        <taxon>Pyraloidea</taxon>
        <taxon>Crambidae</taxon>
        <taxon>Pyraustinae</taxon>
        <taxon>Loxostege</taxon>
    </lineage>
</organism>
<keyword evidence="1" id="KW-0833">Ubl conjugation pathway</keyword>
<feature type="compositionally biased region" description="Basic and acidic residues" evidence="2">
    <location>
        <begin position="668"/>
        <end position="678"/>
    </location>
</feature>
<dbReference type="PROSITE" id="PS50181">
    <property type="entry name" value="FBOX"/>
    <property type="match status" value="1"/>
</dbReference>
<sequence length="898" mass="101510">METLKKDGENKKEFNDSGVQDVGKQTEHEERPAELLDLSDDVLLCILKYCSPRDLKALGFTCPRLGRLIRDRTLWTRVDARCQRTGRARLRWLLAHALGANTVELKLQGYALAARGCLGHVNRKRKEVEDEKAMREKQQEAKQPAASTSEPGKSQDAPAQGVQESDPIARLQRLYAQSRCIGTPTWPEDGPTEVDPEDVVLLDGSCPGPQFTLTPCMLRQIRLHCSLSSLALEYCNINCNTTGINHFPPTLKRLSLKGAKCYNLPLDKSFLFNIQDYLPEIEYLNLSECEWLEPASLLPLSKVANLKHLIMRDCYRLSEFVAYASLATRYGFRKLEILDVRGSPVADSEVSAFGWLPALQELYISPAPRAPPHPRDHSHYRDEPLPPHSELEAWEMEEPEHFKIKPQTIDPPKPRADMTPEELEQLREYENNLCLHGLEYNLCTEGAWHNRQTTPQKRQADPEEKTQEESPTAPREPSSIPARVIEVSLRGGQAIRNARVLPHVHVHHSRYLREQFDEPESPNPPKQVKFTIDQKPGCSNAANTEKSPEVRFPQNRFLIPIERPCTKANCINAPSNEEGGKVKTNESENQDTGLKRKLEDPTPGCSKDVATNTPFYDEAGPSKKVKTEEAGPSKPDEKPGCSKDVTKEEVPSKSQENTDEAGPSVRPKNTDDDTKNDDCNNTTDHAKGCKCKTSYKYEYVRFRQNMEPVIVRRDPAEVDREEREREVDENREVRPRAHVLYVNVGQQLHTVYRLSIHNEPPIFYSFAGNSHLRFRPNVGNIFYTPPTPHLDATSLVSDSAVRRFGRADVDDVNVVHIGPRIGAGEPGSRPNRSSLRILSITGFRNITDRSLVHLATAAPDLRVIDFSETRVTAQGVENFKSLRPDCEVTFSEYVEREE</sequence>
<evidence type="ECO:0000313" key="5">
    <source>
        <dbReference type="Proteomes" id="UP001549921"/>
    </source>
</evidence>
<dbReference type="EMBL" id="JBEDNZ010000030">
    <property type="protein sequence ID" value="KAL0808811.1"/>
    <property type="molecule type" value="Genomic_DNA"/>
</dbReference>
<evidence type="ECO:0000256" key="2">
    <source>
        <dbReference type="SAM" id="MobiDB-lite"/>
    </source>
</evidence>
<dbReference type="Pfam" id="PF00646">
    <property type="entry name" value="F-box"/>
    <property type="match status" value="1"/>
</dbReference>
<dbReference type="SMART" id="SM00256">
    <property type="entry name" value="FBOX"/>
    <property type="match status" value="1"/>
</dbReference>
<protein>
    <recommendedName>
        <fullName evidence="3">F-box domain-containing protein</fullName>
    </recommendedName>
</protein>
<dbReference type="AlphaFoldDB" id="A0ABD0S411"/>
<name>A0ABD0S411_LOXSC</name>
<dbReference type="InterPro" id="IPR036047">
    <property type="entry name" value="F-box-like_dom_sf"/>
</dbReference>
<feature type="region of interest" description="Disordered" evidence="2">
    <location>
        <begin position="125"/>
        <end position="163"/>
    </location>
</feature>
<feature type="compositionally biased region" description="Basic and acidic residues" evidence="2">
    <location>
        <begin position="1"/>
        <end position="15"/>
    </location>
</feature>
<comment type="caution">
    <text evidence="4">The sequence shown here is derived from an EMBL/GenBank/DDBJ whole genome shotgun (WGS) entry which is preliminary data.</text>
</comment>
<feature type="region of interest" description="Disordered" evidence="2">
    <location>
        <begin position="367"/>
        <end position="387"/>
    </location>
</feature>
<dbReference type="SMART" id="SM00367">
    <property type="entry name" value="LRR_CC"/>
    <property type="match status" value="2"/>
</dbReference>
<feature type="compositionally biased region" description="Basic and acidic residues" evidence="2">
    <location>
        <begin position="373"/>
        <end position="387"/>
    </location>
</feature>
<evidence type="ECO:0000259" key="3">
    <source>
        <dbReference type="PROSITE" id="PS50181"/>
    </source>
</evidence>
<feature type="compositionally biased region" description="Basic and acidic residues" evidence="2">
    <location>
        <begin position="625"/>
        <end position="651"/>
    </location>
</feature>
<feature type="region of interest" description="Disordered" evidence="2">
    <location>
        <begin position="1"/>
        <end position="30"/>
    </location>
</feature>
<accession>A0ABD0S411</accession>
<dbReference type="InterPro" id="IPR032675">
    <property type="entry name" value="LRR_dom_sf"/>
</dbReference>
<dbReference type="PANTHER" id="PTHR13318">
    <property type="entry name" value="PARTNER OF PAIRED, ISOFORM B-RELATED"/>
    <property type="match status" value="1"/>
</dbReference>
<dbReference type="Proteomes" id="UP001549921">
    <property type="component" value="Unassembled WGS sequence"/>
</dbReference>
<feature type="domain" description="F-box" evidence="3">
    <location>
        <begin position="32"/>
        <end position="78"/>
    </location>
</feature>
<feature type="compositionally biased region" description="Basic and acidic residues" evidence="2">
    <location>
        <begin position="126"/>
        <end position="140"/>
    </location>
</feature>
<feature type="region of interest" description="Disordered" evidence="2">
    <location>
        <begin position="451"/>
        <end position="482"/>
    </location>
</feature>
<dbReference type="SUPFAM" id="SSF52047">
    <property type="entry name" value="RNI-like"/>
    <property type="match status" value="1"/>
</dbReference>
<feature type="compositionally biased region" description="Basic and acidic residues" evidence="2">
    <location>
        <begin position="458"/>
        <end position="468"/>
    </location>
</feature>
<evidence type="ECO:0000313" key="4">
    <source>
        <dbReference type="EMBL" id="KAL0808811.1"/>
    </source>
</evidence>
<dbReference type="Gene3D" id="3.80.10.10">
    <property type="entry name" value="Ribonuclease Inhibitor"/>
    <property type="match status" value="3"/>
</dbReference>
<evidence type="ECO:0000256" key="1">
    <source>
        <dbReference type="ARBA" id="ARBA00022786"/>
    </source>
</evidence>
<feature type="region of interest" description="Disordered" evidence="2">
    <location>
        <begin position="572"/>
        <end position="684"/>
    </location>
</feature>
<reference evidence="4 5" key="1">
    <citation type="submission" date="2024-06" db="EMBL/GenBank/DDBJ databases">
        <title>A chromosome-level genome assembly of beet webworm, Loxostege sticticalis.</title>
        <authorList>
            <person name="Zhang Y."/>
        </authorList>
    </citation>
    <scope>NUCLEOTIDE SEQUENCE [LARGE SCALE GENOMIC DNA]</scope>
    <source>
        <strain evidence="4">AQ028</strain>
        <tissue evidence="4">Male pupae</tissue>
    </source>
</reference>
<dbReference type="SUPFAM" id="SSF81383">
    <property type="entry name" value="F-box domain"/>
    <property type="match status" value="1"/>
</dbReference>
<dbReference type="InterPro" id="IPR001810">
    <property type="entry name" value="F-box_dom"/>
</dbReference>